<dbReference type="InterPro" id="IPR050861">
    <property type="entry name" value="Dihydroxyacetone_Kinase"/>
</dbReference>
<dbReference type="EC" id="2.7.1.-" evidence="4"/>
<evidence type="ECO:0000256" key="2">
    <source>
        <dbReference type="ARBA" id="ARBA00022777"/>
    </source>
</evidence>
<dbReference type="EMBL" id="LM676427">
    <property type="protein sequence ID" value="CEP27088.1"/>
    <property type="molecule type" value="Genomic_DNA"/>
</dbReference>
<reference evidence="4" key="1">
    <citation type="submission" date="2014-08" db="EMBL/GenBank/DDBJ databases">
        <authorList>
            <person name="Falentin Helene"/>
        </authorList>
    </citation>
    <scope>NUCLEOTIDE SEQUENCE</scope>
</reference>
<dbReference type="AlphaFoldDB" id="A0A068VNX0"/>
<organism evidence="4">
    <name type="scientific">Propionibacterium freudenreichii subsp. freudenreichii</name>
    <dbReference type="NCBI Taxonomy" id="66712"/>
    <lineage>
        <taxon>Bacteria</taxon>
        <taxon>Bacillati</taxon>
        <taxon>Actinomycetota</taxon>
        <taxon>Actinomycetes</taxon>
        <taxon>Propionibacteriales</taxon>
        <taxon>Propionibacteriaceae</taxon>
        <taxon>Propionibacterium</taxon>
    </lineage>
</organism>
<dbReference type="PANTHER" id="PTHR28629">
    <property type="entry name" value="TRIOKINASE/FMN CYCLASE"/>
    <property type="match status" value="1"/>
</dbReference>
<dbReference type="GO" id="GO:0004371">
    <property type="term" value="F:glycerone kinase activity"/>
    <property type="evidence" value="ECO:0007669"/>
    <property type="project" value="InterPro"/>
</dbReference>
<keyword evidence="1 4" id="KW-0808">Transferase</keyword>
<dbReference type="InterPro" id="IPR036117">
    <property type="entry name" value="DhaL_dom_sf"/>
</dbReference>
<dbReference type="FunFam" id="1.25.40.340:FF:000002">
    <property type="entry name" value="Dihydroxyacetone kinase, L subunit"/>
    <property type="match status" value="1"/>
</dbReference>
<dbReference type="SMART" id="SM01120">
    <property type="entry name" value="Dak2"/>
    <property type="match status" value="1"/>
</dbReference>
<proteinExistence type="predicted"/>
<protein>
    <submittedName>
        <fullName evidence="4">PTS-dependent dihydroxyacetone kinase, ADP-binding subunit DhaL</fullName>
        <ecNumber evidence="4">2.7.1.-</ecNumber>
    </submittedName>
</protein>
<dbReference type="InterPro" id="IPR012737">
    <property type="entry name" value="DhaK_L_YcgS"/>
</dbReference>
<dbReference type="PANTHER" id="PTHR28629:SF4">
    <property type="entry name" value="TRIOKINASE_FMN CYCLASE"/>
    <property type="match status" value="1"/>
</dbReference>
<evidence type="ECO:0000259" key="3">
    <source>
        <dbReference type="PROSITE" id="PS51480"/>
    </source>
</evidence>
<dbReference type="NCBIfam" id="TIGR02365">
    <property type="entry name" value="dha_L_ycgS"/>
    <property type="match status" value="1"/>
</dbReference>
<name>A0A068VNX0_PROFF</name>
<gene>
    <name evidence="4" type="primary">dhaL</name>
    <name evidence="4" type="ORF">PFCIRM138_11830</name>
</gene>
<sequence>MGDERVTKVAAWLHDYADTITEHSQELTDLDREIGDADHGFNMERGVKAIAALDPAQFADPGAYLKKVGMTLVSTVGGAAGPLYGTLFLRMATALPTDTALTTATFAKALRAGLEGVTQRGKSAVGDKTMVDALAPAVERLEADAAAGDKLANALKHASTAAQQGRDATVDLVARRGRASYLGERSKGHLDPGAASLTMLIESAARTLS</sequence>
<dbReference type="GO" id="GO:0019563">
    <property type="term" value="P:glycerol catabolic process"/>
    <property type="evidence" value="ECO:0007669"/>
    <property type="project" value="TreeGrafter"/>
</dbReference>
<dbReference type="PATRIC" id="fig|66712.6.peg.790"/>
<accession>A0A068VNX0</accession>
<feature type="domain" description="DhaL" evidence="3">
    <location>
        <begin position="7"/>
        <end position="206"/>
    </location>
</feature>
<dbReference type="KEGG" id="pfre:RM25_0764"/>
<evidence type="ECO:0000313" key="4">
    <source>
        <dbReference type="EMBL" id="CEP27088.1"/>
    </source>
</evidence>
<dbReference type="GO" id="GO:0005829">
    <property type="term" value="C:cytosol"/>
    <property type="evidence" value="ECO:0007669"/>
    <property type="project" value="TreeGrafter"/>
</dbReference>
<dbReference type="InterPro" id="IPR004007">
    <property type="entry name" value="DhaL_dom"/>
</dbReference>
<dbReference type="Gene3D" id="1.25.40.340">
    <property type="match status" value="1"/>
</dbReference>
<dbReference type="Pfam" id="PF02734">
    <property type="entry name" value="Dak2"/>
    <property type="match status" value="1"/>
</dbReference>
<evidence type="ECO:0000256" key="1">
    <source>
        <dbReference type="ARBA" id="ARBA00022679"/>
    </source>
</evidence>
<keyword evidence="2 4" id="KW-0418">Kinase</keyword>
<dbReference type="PROSITE" id="PS51480">
    <property type="entry name" value="DHAL"/>
    <property type="match status" value="1"/>
</dbReference>
<dbReference type="SUPFAM" id="SSF101473">
    <property type="entry name" value="DhaL-like"/>
    <property type="match status" value="1"/>
</dbReference>